<reference evidence="3 4" key="2">
    <citation type="submission" date="2019-01" db="EMBL/GenBank/DDBJ databases">
        <title>The decoding of complex shrimp genome reveals the adaptation for benthos swimmer, frequently molting mechanism and breeding impact on genome.</title>
        <authorList>
            <person name="Sun Y."/>
            <person name="Gao Y."/>
            <person name="Yu Y."/>
        </authorList>
    </citation>
    <scope>NUCLEOTIDE SEQUENCE [LARGE SCALE GENOMIC DNA]</scope>
    <source>
        <tissue evidence="3">Muscle</tissue>
    </source>
</reference>
<dbReference type="SUPFAM" id="SSF81296">
    <property type="entry name" value="E set domains"/>
    <property type="match status" value="1"/>
</dbReference>
<dbReference type="InterPro" id="IPR014752">
    <property type="entry name" value="Arrestin-like_C"/>
</dbReference>
<dbReference type="AlphaFoldDB" id="A0A3R7QD75"/>
<dbReference type="PANTHER" id="PTHR11792">
    <property type="entry name" value="ARRESTIN"/>
    <property type="match status" value="1"/>
</dbReference>
<dbReference type="EMBL" id="QCYY01001822">
    <property type="protein sequence ID" value="ROT75008.1"/>
    <property type="molecule type" value="Genomic_DNA"/>
</dbReference>
<comment type="caution">
    <text evidence="3">The sequence shown here is derived from an EMBL/GenBank/DDBJ whole genome shotgun (WGS) entry which is preliminary data.</text>
</comment>
<dbReference type="InterPro" id="IPR014756">
    <property type="entry name" value="Ig_E-set"/>
</dbReference>
<feature type="region of interest" description="Disordered" evidence="2">
    <location>
        <begin position="230"/>
        <end position="292"/>
    </location>
</feature>
<feature type="compositionally biased region" description="Basic and acidic residues" evidence="2">
    <location>
        <begin position="254"/>
        <end position="283"/>
    </location>
</feature>
<dbReference type="STRING" id="6689.A0A3R7QD75"/>
<dbReference type="GO" id="GO:0001664">
    <property type="term" value="F:G protein-coupled receptor binding"/>
    <property type="evidence" value="ECO:0007669"/>
    <property type="project" value="TreeGrafter"/>
</dbReference>
<evidence type="ECO:0000256" key="2">
    <source>
        <dbReference type="SAM" id="MobiDB-lite"/>
    </source>
</evidence>
<dbReference type="GO" id="GO:0002031">
    <property type="term" value="P:G protein-coupled receptor internalization"/>
    <property type="evidence" value="ECO:0007669"/>
    <property type="project" value="TreeGrafter"/>
</dbReference>
<reference evidence="3 4" key="1">
    <citation type="submission" date="2018-04" db="EMBL/GenBank/DDBJ databases">
        <authorList>
            <person name="Zhang X."/>
            <person name="Yuan J."/>
            <person name="Li F."/>
            <person name="Xiang J."/>
        </authorList>
    </citation>
    <scope>NUCLEOTIDE SEQUENCE [LARGE SCALE GENOMIC DNA]</scope>
    <source>
        <tissue evidence="3">Muscle</tissue>
    </source>
</reference>
<evidence type="ECO:0000256" key="1">
    <source>
        <dbReference type="ARBA" id="ARBA00005298"/>
    </source>
</evidence>
<comment type="similarity">
    <text evidence="1">Belongs to the arrestin family.</text>
</comment>
<dbReference type="InterPro" id="IPR000698">
    <property type="entry name" value="Arrestin"/>
</dbReference>
<organism evidence="3 4">
    <name type="scientific">Penaeus vannamei</name>
    <name type="common">Whiteleg shrimp</name>
    <name type="synonym">Litopenaeus vannamei</name>
    <dbReference type="NCBI Taxonomy" id="6689"/>
    <lineage>
        <taxon>Eukaryota</taxon>
        <taxon>Metazoa</taxon>
        <taxon>Ecdysozoa</taxon>
        <taxon>Arthropoda</taxon>
        <taxon>Crustacea</taxon>
        <taxon>Multicrustacea</taxon>
        <taxon>Malacostraca</taxon>
        <taxon>Eumalacostraca</taxon>
        <taxon>Eucarida</taxon>
        <taxon>Decapoda</taxon>
        <taxon>Dendrobranchiata</taxon>
        <taxon>Penaeoidea</taxon>
        <taxon>Penaeidae</taxon>
        <taxon>Penaeus</taxon>
    </lineage>
</organism>
<dbReference type="GO" id="GO:0007165">
    <property type="term" value="P:signal transduction"/>
    <property type="evidence" value="ECO:0007669"/>
    <property type="project" value="InterPro"/>
</dbReference>
<feature type="compositionally biased region" description="Basic and acidic residues" evidence="2">
    <location>
        <begin position="133"/>
        <end position="142"/>
    </location>
</feature>
<dbReference type="Gene3D" id="2.60.40.640">
    <property type="match status" value="1"/>
</dbReference>
<name>A0A3R7QD75_PENVA</name>
<accession>A0A3R7QD75</accession>
<evidence type="ECO:0000313" key="4">
    <source>
        <dbReference type="Proteomes" id="UP000283509"/>
    </source>
</evidence>
<sequence>MFSNGKFKNVVAVIDTTEGCPVSSGSGLKRQFQLTPARGAIKNWIALEEFYDRESALASTVARADPQEKNVFAIYVSYYIKVKLFTSAIGGEVSVKVPFKLMRLHPVDTDTPTNVLPEEPKTGGAFQQGRETVSCKEDRGDQGHYTSRQVVAPRRTTCAREEGGTSRGEGGPGWGRSCPTSYAGCAWALVLRIRPLLRVDDSPKQSFLPSMLLNHSAPTNGAAITTSQSMFDLTSTDHRRGSTKTRRSPPSRSTSEDSVRCSESHTTADAERFRESLQLEGRGRGRLVNTAS</sequence>
<evidence type="ECO:0000313" key="3">
    <source>
        <dbReference type="EMBL" id="ROT75008.1"/>
    </source>
</evidence>
<feature type="region of interest" description="Disordered" evidence="2">
    <location>
        <begin position="110"/>
        <end position="173"/>
    </location>
</feature>
<dbReference type="Proteomes" id="UP000283509">
    <property type="component" value="Unassembled WGS sequence"/>
</dbReference>
<keyword evidence="4" id="KW-1185">Reference proteome</keyword>
<dbReference type="PANTHER" id="PTHR11792:SF18">
    <property type="entry name" value="FI20035P1"/>
    <property type="match status" value="1"/>
</dbReference>
<protein>
    <submittedName>
        <fullName evidence="3">Putative phosrestin-2-like</fullName>
    </submittedName>
</protein>
<gene>
    <name evidence="3" type="ORF">C7M84_006475</name>
</gene>
<dbReference type="OrthoDB" id="6500995at2759"/>
<proteinExistence type="inferred from homology"/>
<dbReference type="GO" id="GO:0005737">
    <property type="term" value="C:cytoplasm"/>
    <property type="evidence" value="ECO:0007669"/>
    <property type="project" value="TreeGrafter"/>
</dbReference>